<evidence type="ECO:0000313" key="14">
    <source>
        <dbReference type="Proteomes" id="UP000236178"/>
    </source>
</evidence>
<evidence type="ECO:0000256" key="4">
    <source>
        <dbReference type="ARBA" id="ARBA00022692"/>
    </source>
</evidence>
<dbReference type="Gene3D" id="1.10.10.1320">
    <property type="entry name" value="Anti-sigma factor, zinc-finger domain"/>
    <property type="match status" value="1"/>
</dbReference>
<accession>A0A2I0SDQ3</accession>
<evidence type="ECO:0000256" key="2">
    <source>
        <dbReference type="ARBA" id="ARBA00004236"/>
    </source>
</evidence>
<evidence type="ECO:0000256" key="9">
    <source>
        <dbReference type="ARBA" id="ARBA00029829"/>
    </source>
</evidence>
<gene>
    <name evidence="13" type="ORF">CW362_36850</name>
</gene>
<evidence type="ECO:0000259" key="11">
    <source>
        <dbReference type="Pfam" id="PF10099"/>
    </source>
</evidence>
<keyword evidence="4" id="KW-0812">Transmembrane</keyword>
<name>A0A2I0SDQ3_9ACTN</name>
<keyword evidence="5" id="KW-1133">Transmembrane helix</keyword>
<keyword evidence="3" id="KW-1003">Cell membrane</keyword>
<dbReference type="Proteomes" id="UP000236178">
    <property type="component" value="Unassembled WGS sequence"/>
</dbReference>
<evidence type="ECO:0000256" key="5">
    <source>
        <dbReference type="ARBA" id="ARBA00022989"/>
    </source>
</evidence>
<sequence>MTAEEDPHQPVGAYVLHALPPNEEAAFERHLDGCPACRREAAELAEAAARLALTPARAAVVPADLLDRVLDEISRTPQEHVLTGLSPGRRKRHLMSWALAASLAAAATFGGIAAWQSVQANDARNQASGLQNALQSGNKALAGVLTAPDATLHTTKLADGASAAVIVSRAADRAAFVAADLPALSSDKVYELWYAAPSGGLRPAGLLPGSGGRSARVLDRPLGQTVAVGITVEPVGGSRQPTTEPLGIIPVGS</sequence>
<evidence type="ECO:0000256" key="3">
    <source>
        <dbReference type="ARBA" id="ARBA00022475"/>
    </source>
</evidence>
<dbReference type="OrthoDB" id="153510at2"/>
<comment type="caution">
    <text evidence="13">The sequence shown here is derived from an EMBL/GenBank/DDBJ whole genome shotgun (WGS) entry which is preliminary data.</text>
</comment>
<dbReference type="AlphaFoldDB" id="A0A2I0SDQ3"/>
<dbReference type="GO" id="GO:0005886">
    <property type="term" value="C:plasma membrane"/>
    <property type="evidence" value="ECO:0007669"/>
    <property type="project" value="UniProtKB-SubCell"/>
</dbReference>
<evidence type="ECO:0000313" key="13">
    <source>
        <dbReference type="EMBL" id="PKT68081.1"/>
    </source>
</evidence>
<comment type="subcellular location">
    <subcellularLocation>
        <location evidence="2">Cell membrane</location>
    </subcellularLocation>
    <subcellularLocation>
        <location evidence="1">Membrane</location>
        <topology evidence="1">Single-pass membrane protein</topology>
    </subcellularLocation>
</comment>
<dbReference type="Pfam" id="PF13490">
    <property type="entry name" value="zf-HC2"/>
    <property type="match status" value="1"/>
</dbReference>
<evidence type="ECO:0000256" key="1">
    <source>
        <dbReference type="ARBA" id="ARBA00004167"/>
    </source>
</evidence>
<organism evidence="13 14">
    <name type="scientific">Streptomyces populi</name>
    <dbReference type="NCBI Taxonomy" id="2058924"/>
    <lineage>
        <taxon>Bacteria</taxon>
        <taxon>Bacillati</taxon>
        <taxon>Actinomycetota</taxon>
        <taxon>Actinomycetes</taxon>
        <taxon>Kitasatosporales</taxon>
        <taxon>Streptomycetaceae</taxon>
        <taxon>Streptomyces</taxon>
    </lineage>
</organism>
<evidence type="ECO:0000256" key="10">
    <source>
        <dbReference type="ARBA" id="ARBA00030803"/>
    </source>
</evidence>
<feature type="domain" description="Putative zinc-finger" evidence="12">
    <location>
        <begin position="11"/>
        <end position="38"/>
    </location>
</feature>
<evidence type="ECO:0000256" key="8">
    <source>
        <dbReference type="ARBA" id="ARBA00023163"/>
    </source>
</evidence>
<keyword evidence="6" id="KW-0805">Transcription regulation</keyword>
<dbReference type="Pfam" id="PF10099">
    <property type="entry name" value="RskA_C"/>
    <property type="match status" value="1"/>
</dbReference>
<dbReference type="EMBL" id="PJOS01000129">
    <property type="protein sequence ID" value="PKT68081.1"/>
    <property type="molecule type" value="Genomic_DNA"/>
</dbReference>
<dbReference type="PANTHER" id="PTHR37461">
    <property type="entry name" value="ANTI-SIGMA-K FACTOR RSKA"/>
    <property type="match status" value="1"/>
</dbReference>
<keyword evidence="7" id="KW-0472">Membrane</keyword>
<dbReference type="RefSeq" id="WP_103553971.1">
    <property type="nucleotide sequence ID" value="NZ_KZ626967.1"/>
</dbReference>
<evidence type="ECO:0000256" key="7">
    <source>
        <dbReference type="ARBA" id="ARBA00023136"/>
    </source>
</evidence>
<evidence type="ECO:0000259" key="12">
    <source>
        <dbReference type="Pfam" id="PF13490"/>
    </source>
</evidence>
<evidence type="ECO:0000256" key="6">
    <source>
        <dbReference type="ARBA" id="ARBA00023015"/>
    </source>
</evidence>
<dbReference type="InterPro" id="IPR027383">
    <property type="entry name" value="Znf_put"/>
</dbReference>
<protein>
    <recommendedName>
        <fullName evidence="10">Regulator of SigK</fullName>
    </recommendedName>
    <alternativeName>
        <fullName evidence="9">Sigma-K anti-sigma factor RskA</fullName>
    </alternativeName>
</protein>
<dbReference type="InterPro" id="IPR041916">
    <property type="entry name" value="Anti_sigma_zinc_sf"/>
</dbReference>
<dbReference type="PANTHER" id="PTHR37461:SF1">
    <property type="entry name" value="ANTI-SIGMA-K FACTOR RSKA"/>
    <property type="match status" value="1"/>
</dbReference>
<reference evidence="13 14" key="1">
    <citation type="submission" date="2017-12" db="EMBL/GenBank/DDBJ databases">
        <title>Streptomyces populusis sp. nov., a novel endophytic actinobacterium isolated from stems of Populus adenopoda Maxim.</title>
        <authorList>
            <person name="Wang Z."/>
        </authorList>
    </citation>
    <scope>NUCLEOTIDE SEQUENCE [LARGE SCALE GENOMIC DNA]</scope>
    <source>
        <strain evidence="13 14">A249</strain>
    </source>
</reference>
<feature type="domain" description="Anti-sigma K factor RskA C-terminal" evidence="11">
    <location>
        <begin position="102"/>
        <end position="245"/>
    </location>
</feature>
<proteinExistence type="predicted"/>
<keyword evidence="14" id="KW-1185">Reference proteome</keyword>
<dbReference type="GO" id="GO:0006417">
    <property type="term" value="P:regulation of translation"/>
    <property type="evidence" value="ECO:0007669"/>
    <property type="project" value="TreeGrafter"/>
</dbReference>
<dbReference type="InterPro" id="IPR018764">
    <property type="entry name" value="RskA_C"/>
</dbReference>
<dbReference type="InterPro" id="IPR051474">
    <property type="entry name" value="Anti-sigma-K/W_factor"/>
</dbReference>
<dbReference type="GO" id="GO:0016989">
    <property type="term" value="F:sigma factor antagonist activity"/>
    <property type="evidence" value="ECO:0007669"/>
    <property type="project" value="TreeGrafter"/>
</dbReference>
<keyword evidence="8" id="KW-0804">Transcription</keyword>